<accession>A0A645CV93</accession>
<evidence type="ECO:0000313" key="1">
    <source>
        <dbReference type="EMBL" id="MPM81056.1"/>
    </source>
</evidence>
<protein>
    <submittedName>
        <fullName evidence="1">Uncharacterized protein</fullName>
    </submittedName>
</protein>
<dbReference type="AlphaFoldDB" id="A0A645CV93"/>
<proteinExistence type="predicted"/>
<dbReference type="EMBL" id="VSSQ01030503">
    <property type="protein sequence ID" value="MPM81056.1"/>
    <property type="molecule type" value="Genomic_DNA"/>
</dbReference>
<sequence>MKTPLNALIDALRIKKVDEIPIINKIVFLNNGVLIKFLLSSFKPTVVLLDKILI</sequence>
<reference evidence="1" key="1">
    <citation type="submission" date="2019-08" db="EMBL/GenBank/DDBJ databases">
        <authorList>
            <person name="Kucharzyk K."/>
            <person name="Murdoch R.W."/>
            <person name="Higgins S."/>
            <person name="Loffler F."/>
        </authorList>
    </citation>
    <scope>NUCLEOTIDE SEQUENCE</scope>
</reference>
<gene>
    <name evidence="1" type="ORF">SDC9_128108</name>
</gene>
<organism evidence="1">
    <name type="scientific">bioreactor metagenome</name>
    <dbReference type="NCBI Taxonomy" id="1076179"/>
    <lineage>
        <taxon>unclassified sequences</taxon>
        <taxon>metagenomes</taxon>
        <taxon>ecological metagenomes</taxon>
    </lineage>
</organism>
<name>A0A645CV93_9ZZZZ</name>
<comment type="caution">
    <text evidence="1">The sequence shown here is derived from an EMBL/GenBank/DDBJ whole genome shotgun (WGS) entry which is preliminary data.</text>
</comment>